<feature type="region of interest" description="Disordered" evidence="1">
    <location>
        <begin position="239"/>
        <end position="271"/>
    </location>
</feature>
<accession>A0A9P0PFW8</accession>
<evidence type="ECO:0000256" key="1">
    <source>
        <dbReference type="SAM" id="MobiDB-lite"/>
    </source>
</evidence>
<reference evidence="2" key="1">
    <citation type="submission" date="2022-03" db="EMBL/GenBank/DDBJ databases">
        <authorList>
            <person name="Sayadi A."/>
        </authorList>
    </citation>
    <scope>NUCLEOTIDE SEQUENCE</scope>
</reference>
<sequence>MIPLNKMPHGDMDDTKTWLDPDEERIDRQLVDFFTYSLLESDKSSYEKKYYDLKCTMREVETSLNVLQSKFIINNDFVKHLTNNRLLDSIDHDILHEYTRYQRNLKQSGAIRLSSSKLFPPNVNTCYALRRLLIHHAKHKQLSRPKLNLTDCSFNNTSENEPYDFLEKIGKSRRKLLLLQINMFYHQFYRLFKWPGMLSSMQPRPGLLYGSQNIPMQHFRKGVEKHYTRQNQATTSVFNPDISNMSQQHPGRSGSSAKNCTESIQTEDTKRKNREVKRCQFSIQQLEDTDDIISTNMIPDDDIDTTKTSLDLDEERIDQKLVNFFTFSLLERNKNSYEKKDYDLKCTVREVETSLNALQSKLVINNEISYNRLLDPIDHNILYNYRRNQGNLKEFGVIRLSIAKLFPPNVNNCCALRRILIHYTKHEQLSRSKMNLTDCLYNNPPENEMYSFLEKVGEFRRKRLLLQINIFYHCFYKLFKWAAMLSSMQPHPRLLYSSQNMLMRGIRRRVEKQYCRQNHGRSSGSKVLSKSDRSEYSSGSQQYPEKRLCSDDDCTEVRQNATKFQNGAIERSQISIQIIRSAKNGTEVIQVLPNTCEGGTTGNLKSEVNENRKINQIAANSASKQLQLKAYSRKNLQIKNEYDAGCSNRERSNNTQNEASKEYIENTAEISSAKGSLPQPFNFVNVKCEIPDDYTGKHCPDGNYPTILGCTATEERTHNIRKRSNNESSMRPISNARKIHTNKSIIAPLKLVPVAQKSVIKDLMKDKSKKLFILSTSPNKIQVETFIKEMKLNRTESVPLIVSKISPEQKYPDRRSRCIRDMDDTISLKKIEDEDIHDGKDSIEIADEVAECEVIEQKQRDEKECGTAKRKNLLCSRAFRENAMQQYCVLDTSCIFSVPIVI</sequence>
<dbReference type="EMBL" id="CAKOFQ010006914">
    <property type="protein sequence ID" value="CAH1981853.1"/>
    <property type="molecule type" value="Genomic_DNA"/>
</dbReference>
<evidence type="ECO:0000313" key="3">
    <source>
        <dbReference type="Proteomes" id="UP001152888"/>
    </source>
</evidence>
<keyword evidence="3" id="KW-1185">Reference proteome</keyword>
<organism evidence="2 3">
    <name type="scientific">Acanthoscelides obtectus</name>
    <name type="common">Bean weevil</name>
    <name type="synonym">Bruchus obtectus</name>
    <dbReference type="NCBI Taxonomy" id="200917"/>
    <lineage>
        <taxon>Eukaryota</taxon>
        <taxon>Metazoa</taxon>
        <taxon>Ecdysozoa</taxon>
        <taxon>Arthropoda</taxon>
        <taxon>Hexapoda</taxon>
        <taxon>Insecta</taxon>
        <taxon>Pterygota</taxon>
        <taxon>Neoptera</taxon>
        <taxon>Endopterygota</taxon>
        <taxon>Coleoptera</taxon>
        <taxon>Polyphaga</taxon>
        <taxon>Cucujiformia</taxon>
        <taxon>Chrysomeloidea</taxon>
        <taxon>Chrysomelidae</taxon>
        <taxon>Bruchinae</taxon>
        <taxon>Bruchini</taxon>
        <taxon>Acanthoscelides</taxon>
    </lineage>
</organism>
<evidence type="ECO:0000313" key="2">
    <source>
        <dbReference type="EMBL" id="CAH1981853.1"/>
    </source>
</evidence>
<name>A0A9P0PFW8_ACAOB</name>
<dbReference type="Proteomes" id="UP001152888">
    <property type="component" value="Unassembled WGS sequence"/>
</dbReference>
<feature type="region of interest" description="Disordered" evidence="1">
    <location>
        <begin position="514"/>
        <end position="547"/>
    </location>
</feature>
<feature type="compositionally biased region" description="Polar residues" evidence="1">
    <location>
        <begin position="239"/>
        <end position="266"/>
    </location>
</feature>
<gene>
    <name evidence="2" type="ORF">ACAOBT_LOCUS14708</name>
</gene>
<dbReference type="AlphaFoldDB" id="A0A9P0PFW8"/>
<comment type="caution">
    <text evidence="2">The sequence shown here is derived from an EMBL/GenBank/DDBJ whole genome shotgun (WGS) entry which is preliminary data.</text>
</comment>
<protein>
    <submittedName>
        <fullName evidence="2">Uncharacterized protein</fullName>
    </submittedName>
</protein>
<proteinExistence type="predicted"/>